<accession>A0A0D3INL1</accession>
<sequence length="184" mass="19808">GAPATNATVPPALARKIEARAAAVERQAARDNAKDPRLSDSWRLVYSNGREITNLATGLPLGFVLGKTYQPVDVQTGRFENQGLVEHRLGLARASTLVIGDVRLAPPGTLNAAGTRNERGNRVDVDFRRLTFGLDAVLGKPLETPLRKVVVTRQNPDAAQPANDVTYLDATCRITRGGDDALFI</sequence>
<dbReference type="eggNOG" id="ENOG502SD9N">
    <property type="taxonomic scope" value="Eukaryota"/>
</dbReference>
<keyword evidence="2" id="KW-0934">Plastid</keyword>
<dbReference type="GeneID" id="17262735"/>
<evidence type="ECO:0000313" key="4">
    <source>
        <dbReference type="EnsemblProtists" id="EOD12846"/>
    </source>
</evidence>
<dbReference type="KEGG" id="ehx:EMIHUDRAFT_57144"/>
<dbReference type="OMA" id="CRITRGG"/>
<dbReference type="RefSeq" id="XP_005765275.1">
    <property type="nucleotide sequence ID" value="XM_005765218.1"/>
</dbReference>
<name>A0A0D3INL1_EMIH1</name>
<dbReference type="Pfam" id="PF04755">
    <property type="entry name" value="PAP_fibrillin"/>
    <property type="match status" value="1"/>
</dbReference>
<dbReference type="PaxDb" id="2903-EOD12846"/>
<evidence type="ECO:0000256" key="1">
    <source>
        <dbReference type="ARBA" id="ARBA00004474"/>
    </source>
</evidence>
<dbReference type="EnsemblProtists" id="EOD12846">
    <property type="protein sequence ID" value="EOD12846"/>
    <property type="gene ID" value="EMIHUDRAFT_57144"/>
</dbReference>
<protein>
    <recommendedName>
        <fullName evidence="3">Plastid lipid-associated protein/fibrillin conserved domain-containing protein</fullName>
    </recommendedName>
</protein>
<reference evidence="4" key="2">
    <citation type="submission" date="2024-10" db="UniProtKB">
        <authorList>
            <consortium name="EnsemblProtists"/>
        </authorList>
    </citation>
    <scope>IDENTIFICATION</scope>
</reference>
<dbReference type="GO" id="GO:0009536">
    <property type="term" value="C:plastid"/>
    <property type="evidence" value="ECO:0007669"/>
    <property type="project" value="UniProtKB-SubCell"/>
</dbReference>
<dbReference type="EnsemblProtists" id="EOD16591">
    <property type="protein sequence ID" value="EOD16591"/>
    <property type="gene ID" value="EMIHUDRAFT_45985"/>
</dbReference>
<reference evidence="5" key="1">
    <citation type="journal article" date="2013" name="Nature">
        <title>Pan genome of the phytoplankton Emiliania underpins its global distribution.</title>
        <authorList>
            <person name="Read B.A."/>
            <person name="Kegel J."/>
            <person name="Klute M.J."/>
            <person name="Kuo A."/>
            <person name="Lefebvre S.C."/>
            <person name="Maumus F."/>
            <person name="Mayer C."/>
            <person name="Miller J."/>
            <person name="Monier A."/>
            <person name="Salamov A."/>
            <person name="Young J."/>
            <person name="Aguilar M."/>
            <person name="Claverie J.M."/>
            <person name="Frickenhaus S."/>
            <person name="Gonzalez K."/>
            <person name="Herman E.K."/>
            <person name="Lin Y.C."/>
            <person name="Napier J."/>
            <person name="Ogata H."/>
            <person name="Sarno A.F."/>
            <person name="Shmutz J."/>
            <person name="Schroeder D."/>
            <person name="de Vargas C."/>
            <person name="Verret F."/>
            <person name="von Dassow P."/>
            <person name="Valentin K."/>
            <person name="Van de Peer Y."/>
            <person name="Wheeler G."/>
            <person name="Dacks J.B."/>
            <person name="Delwiche C.F."/>
            <person name="Dyhrman S.T."/>
            <person name="Glockner G."/>
            <person name="John U."/>
            <person name="Richards T."/>
            <person name="Worden A.Z."/>
            <person name="Zhang X."/>
            <person name="Grigoriev I.V."/>
            <person name="Allen A.E."/>
            <person name="Bidle K."/>
            <person name="Borodovsky M."/>
            <person name="Bowler C."/>
            <person name="Brownlee C."/>
            <person name="Cock J.M."/>
            <person name="Elias M."/>
            <person name="Gladyshev V.N."/>
            <person name="Groth M."/>
            <person name="Guda C."/>
            <person name="Hadaegh A."/>
            <person name="Iglesias-Rodriguez M.D."/>
            <person name="Jenkins J."/>
            <person name="Jones B.M."/>
            <person name="Lawson T."/>
            <person name="Leese F."/>
            <person name="Lindquist E."/>
            <person name="Lobanov A."/>
            <person name="Lomsadze A."/>
            <person name="Malik S.B."/>
            <person name="Marsh M.E."/>
            <person name="Mackinder L."/>
            <person name="Mock T."/>
            <person name="Mueller-Roeber B."/>
            <person name="Pagarete A."/>
            <person name="Parker M."/>
            <person name="Probert I."/>
            <person name="Quesneville H."/>
            <person name="Raines C."/>
            <person name="Rensing S.A."/>
            <person name="Riano-Pachon D.M."/>
            <person name="Richier S."/>
            <person name="Rokitta S."/>
            <person name="Shiraiwa Y."/>
            <person name="Soanes D.M."/>
            <person name="van der Giezen M."/>
            <person name="Wahlund T.M."/>
            <person name="Williams B."/>
            <person name="Wilson W."/>
            <person name="Wolfe G."/>
            <person name="Wurch L.L."/>
        </authorList>
    </citation>
    <scope>NUCLEOTIDE SEQUENCE</scope>
</reference>
<comment type="subcellular location">
    <subcellularLocation>
        <location evidence="1">Plastid</location>
    </subcellularLocation>
</comment>
<proteinExistence type="predicted"/>
<evidence type="ECO:0000259" key="3">
    <source>
        <dbReference type="Pfam" id="PF04755"/>
    </source>
</evidence>
<dbReference type="RefSeq" id="XP_005769020.1">
    <property type="nucleotide sequence ID" value="XM_005768963.1"/>
</dbReference>
<organism evidence="4 5">
    <name type="scientific">Emiliania huxleyi (strain CCMP1516)</name>
    <dbReference type="NCBI Taxonomy" id="280463"/>
    <lineage>
        <taxon>Eukaryota</taxon>
        <taxon>Haptista</taxon>
        <taxon>Haptophyta</taxon>
        <taxon>Prymnesiophyceae</taxon>
        <taxon>Isochrysidales</taxon>
        <taxon>Noelaerhabdaceae</taxon>
        <taxon>Emiliania</taxon>
    </lineage>
</organism>
<feature type="domain" description="Plastid lipid-associated protein/fibrillin conserved" evidence="3">
    <location>
        <begin position="35"/>
        <end position="184"/>
    </location>
</feature>
<keyword evidence="5" id="KW-1185">Reference proteome</keyword>
<dbReference type="HOGENOM" id="CLU_069245_1_1_1"/>
<evidence type="ECO:0000256" key="2">
    <source>
        <dbReference type="ARBA" id="ARBA00022640"/>
    </source>
</evidence>
<dbReference type="InterPro" id="IPR006843">
    <property type="entry name" value="PAP/fibrillin_dom"/>
</dbReference>
<evidence type="ECO:0000313" key="5">
    <source>
        <dbReference type="Proteomes" id="UP000013827"/>
    </source>
</evidence>
<dbReference type="KEGG" id="ehx:EMIHUDRAFT_45985"/>
<dbReference type="AlphaFoldDB" id="A0A0D3INL1"/>
<dbReference type="Proteomes" id="UP000013827">
    <property type="component" value="Unassembled WGS sequence"/>
</dbReference>
<dbReference type="GeneID" id="17259065"/>